<dbReference type="CDD" id="cd11386">
    <property type="entry name" value="MCP_signal"/>
    <property type="match status" value="1"/>
</dbReference>
<dbReference type="Pfam" id="PF00015">
    <property type="entry name" value="MCPsignal"/>
    <property type="match status" value="1"/>
</dbReference>
<feature type="transmembrane region" description="Helical" evidence="8">
    <location>
        <begin position="321"/>
        <end position="340"/>
    </location>
</feature>
<evidence type="ECO:0000256" key="6">
    <source>
        <dbReference type="ARBA" id="ARBA00029447"/>
    </source>
</evidence>
<evidence type="ECO:0000256" key="2">
    <source>
        <dbReference type="ARBA" id="ARBA00022692"/>
    </source>
</evidence>
<evidence type="ECO:0000259" key="10">
    <source>
        <dbReference type="PROSITE" id="PS50885"/>
    </source>
</evidence>
<evidence type="ECO:0000256" key="7">
    <source>
        <dbReference type="PROSITE-ProRule" id="PRU00284"/>
    </source>
</evidence>
<proteinExistence type="inferred from homology"/>
<feature type="domain" description="Methyl-accepting transducer" evidence="9">
    <location>
        <begin position="401"/>
        <end position="637"/>
    </location>
</feature>
<evidence type="ECO:0000259" key="9">
    <source>
        <dbReference type="PROSITE" id="PS50111"/>
    </source>
</evidence>
<dbReference type="PROSITE" id="PS50885">
    <property type="entry name" value="HAMP"/>
    <property type="match status" value="1"/>
</dbReference>
<keyword evidence="2 8" id="KW-0812">Transmembrane</keyword>
<evidence type="ECO:0000256" key="4">
    <source>
        <dbReference type="ARBA" id="ARBA00023136"/>
    </source>
</evidence>
<evidence type="ECO:0000256" key="3">
    <source>
        <dbReference type="ARBA" id="ARBA00022989"/>
    </source>
</evidence>
<dbReference type="PANTHER" id="PTHR32089:SF119">
    <property type="entry name" value="METHYL-ACCEPTING CHEMOTAXIS PROTEIN CTPL"/>
    <property type="match status" value="1"/>
</dbReference>
<dbReference type="SMART" id="SM00304">
    <property type="entry name" value="HAMP"/>
    <property type="match status" value="1"/>
</dbReference>
<dbReference type="GO" id="GO:0006935">
    <property type="term" value="P:chemotaxis"/>
    <property type="evidence" value="ECO:0007669"/>
    <property type="project" value="UniProtKB-ARBA"/>
</dbReference>
<feature type="transmembrane region" description="Helical" evidence="8">
    <location>
        <begin position="21"/>
        <end position="40"/>
    </location>
</feature>
<comment type="caution">
    <text evidence="11">The sequence shown here is derived from an EMBL/GenBank/DDBJ whole genome shotgun (WGS) entry which is preliminary data.</text>
</comment>
<evidence type="ECO:0000256" key="5">
    <source>
        <dbReference type="ARBA" id="ARBA00023224"/>
    </source>
</evidence>
<evidence type="ECO:0000256" key="1">
    <source>
        <dbReference type="ARBA" id="ARBA00004141"/>
    </source>
</evidence>
<dbReference type="Pfam" id="PF00672">
    <property type="entry name" value="HAMP"/>
    <property type="match status" value="1"/>
</dbReference>
<accession>A0AA42LLK6</accession>
<dbReference type="SMART" id="SM00283">
    <property type="entry name" value="MA"/>
    <property type="match status" value="1"/>
</dbReference>
<keyword evidence="4 8" id="KW-0472">Membrane</keyword>
<dbReference type="InterPro" id="IPR003660">
    <property type="entry name" value="HAMP_dom"/>
</dbReference>
<protein>
    <submittedName>
        <fullName evidence="11">Methyl-accepting chemotaxis protein</fullName>
    </submittedName>
</protein>
<dbReference type="EMBL" id="JAOCDH010000011">
    <property type="protein sequence ID" value="MDH0702090.1"/>
    <property type="molecule type" value="Genomic_DNA"/>
</dbReference>
<organism evidence="11 12">
    <name type="scientific">Ectopseudomonas toyotomiensis</name>
    <dbReference type="NCBI Taxonomy" id="554344"/>
    <lineage>
        <taxon>Bacteria</taxon>
        <taxon>Pseudomonadati</taxon>
        <taxon>Pseudomonadota</taxon>
        <taxon>Gammaproteobacteria</taxon>
        <taxon>Pseudomonadales</taxon>
        <taxon>Pseudomonadaceae</taxon>
        <taxon>Ectopseudomonas</taxon>
    </lineage>
</organism>
<evidence type="ECO:0000313" key="12">
    <source>
        <dbReference type="Proteomes" id="UP001161137"/>
    </source>
</evidence>
<dbReference type="SUPFAM" id="SSF58104">
    <property type="entry name" value="Methyl-accepting chemotaxis protein (MCP) signaling domain"/>
    <property type="match status" value="1"/>
</dbReference>
<dbReference type="RefSeq" id="WP_100548565.1">
    <property type="nucleotide sequence ID" value="NZ_JACFYY010000012.1"/>
</dbReference>
<dbReference type="GO" id="GO:0016020">
    <property type="term" value="C:membrane"/>
    <property type="evidence" value="ECO:0007669"/>
    <property type="project" value="UniProtKB-SubCell"/>
</dbReference>
<name>A0AA42LLK6_9GAMM</name>
<dbReference type="GeneID" id="83643975"/>
<comment type="subcellular location">
    <subcellularLocation>
        <location evidence="1">Membrane</location>
        <topology evidence="1">Multi-pass membrane protein</topology>
    </subcellularLocation>
</comment>
<dbReference type="CDD" id="cd06225">
    <property type="entry name" value="HAMP"/>
    <property type="match status" value="1"/>
</dbReference>
<feature type="domain" description="HAMP" evidence="10">
    <location>
        <begin position="344"/>
        <end position="396"/>
    </location>
</feature>
<sequence>MKFLLSPGISLMNRLSFAMKFSLICILFFIPLLGTSYYLVRDVHQQWRAAQNLLNGLPLLQRALTLHDRLGLLQDLTLIQERLSPSDRTSDSAATISRAEQEALALVRQMAGDDALLVAGFEEKRGEMQQGIEQLIALSGAAPKRELAGQLVLRGELLQQHILAHLGLSRDAHPLVRQVGELLGVTAPEIVRMFQGARREGAAALGQKFLGGNSSILLDRLVEEIEQAGGSYGLQLDGVMAAAHGDVELTRLAKLSLESLDEARRQVDEEVLSAVDLTAPWMPFFERMSGLIERHQRLSEQALAVLGQELQARAAEASRQMVLLITALVGVFLLILYLYASFYMSTRRTLGRLGEAMQRVAAGDMTANLLVDSRDELADLGRVFNGTVGQIQELIRRVSGVAAQVNDQTGQVQSISAQSSRAATEQRAQLEQVATAMNELSATAQEVARGAVAAADCARSANDETVRGRDRVREQVSGIQRVATEIDRSMLVINQLAADSNAIGQVLDVIKSIAEQTNLLALNAAIEAARAGEQGRGFAVVADEVRTLARRTQQSTTEIEQMIANLRQRVGETVGSMAESHRVAGATASEADHVEVALDNILRAIGTIVDQSQQIAAAAEQQTAVSLEIDKNLVEINQMGALTAEGAERAEQASQALHGQVDNLQQVIGTFRI</sequence>
<dbReference type="FunFam" id="1.10.287.950:FF:000001">
    <property type="entry name" value="Methyl-accepting chemotaxis sensory transducer"/>
    <property type="match status" value="1"/>
</dbReference>
<dbReference type="PANTHER" id="PTHR32089">
    <property type="entry name" value="METHYL-ACCEPTING CHEMOTAXIS PROTEIN MCPB"/>
    <property type="match status" value="1"/>
</dbReference>
<dbReference type="Gene3D" id="1.10.287.950">
    <property type="entry name" value="Methyl-accepting chemotaxis protein"/>
    <property type="match status" value="1"/>
</dbReference>
<gene>
    <name evidence="11" type="ORF">N5D41_11395</name>
</gene>
<reference evidence="11" key="1">
    <citation type="submission" date="2022-09" db="EMBL/GenBank/DDBJ databases">
        <title>Intensive care unit water sources are persistently colonized with multi-drug resistant bacteria and are the site of extensive horizontal gene transfer of antibiotic resistance genes.</title>
        <authorList>
            <person name="Diorio-Toth L."/>
        </authorList>
    </citation>
    <scope>NUCLEOTIDE SEQUENCE</scope>
    <source>
        <strain evidence="11">GD03863</strain>
    </source>
</reference>
<evidence type="ECO:0000256" key="8">
    <source>
        <dbReference type="SAM" id="Phobius"/>
    </source>
</evidence>
<dbReference type="AlphaFoldDB" id="A0AA42LLK6"/>
<dbReference type="PROSITE" id="PS50111">
    <property type="entry name" value="CHEMOTAXIS_TRANSDUC_2"/>
    <property type="match status" value="1"/>
</dbReference>
<evidence type="ECO:0000313" key="11">
    <source>
        <dbReference type="EMBL" id="MDH0702090.1"/>
    </source>
</evidence>
<dbReference type="GO" id="GO:0007165">
    <property type="term" value="P:signal transduction"/>
    <property type="evidence" value="ECO:0007669"/>
    <property type="project" value="UniProtKB-KW"/>
</dbReference>
<keyword evidence="5 7" id="KW-0807">Transducer</keyword>
<dbReference type="Proteomes" id="UP001161137">
    <property type="component" value="Unassembled WGS sequence"/>
</dbReference>
<comment type="similarity">
    <text evidence="6">Belongs to the methyl-accepting chemotaxis (MCP) protein family.</text>
</comment>
<dbReference type="InterPro" id="IPR004089">
    <property type="entry name" value="MCPsignal_dom"/>
</dbReference>
<keyword evidence="3 8" id="KW-1133">Transmembrane helix</keyword>